<dbReference type="Pfam" id="PF04118">
    <property type="entry name" value="Dopey_N"/>
    <property type="match status" value="1"/>
</dbReference>
<dbReference type="HOGENOM" id="CLU_001197_1_0_1"/>
<dbReference type="AlphaFoldDB" id="A0A0C3QM77"/>
<evidence type="ECO:0000256" key="5">
    <source>
        <dbReference type="ARBA" id="ARBA00023136"/>
    </source>
</evidence>
<dbReference type="GO" id="GO:0005829">
    <property type="term" value="C:cytosol"/>
    <property type="evidence" value="ECO:0007669"/>
    <property type="project" value="GOC"/>
</dbReference>
<keyword evidence="2" id="KW-0813">Transport</keyword>
<dbReference type="InterPro" id="IPR040314">
    <property type="entry name" value="DOP1"/>
</dbReference>
<dbReference type="EMBL" id="KN823001">
    <property type="protein sequence ID" value="KIO27889.1"/>
    <property type="molecule type" value="Genomic_DNA"/>
</dbReference>
<dbReference type="PANTHER" id="PTHR14042">
    <property type="entry name" value="DOPEY-RELATED"/>
    <property type="match status" value="1"/>
</dbReference>
<gene>
    <name evidence="10" type="ORF">M407DRAFT_22807</name>
</gene>
<evidence type="ECO:0000256" key="7">
    <source>
        <dbReference type="SAM" id="MobiDB-lite"/>
    </source>
</evidence>
<evidence type="ECO:0000256" key="4">
    <source>
        <dbReference type="ARBA" id="ARBA00023034"/>
    </source>
</evidence>
<dbReference type="SUPFAM" id="SSF48371">
    <property type="entry name" value="ARM repeat"/>
    <property type="match status" value="1"/>
</dbReference>
<evidence type="ECO:0000259" key="9">
    <source>
        <dbReference type="Pfam" id="PF24597"/>
    </source>
</evidence>
<accession>A0A0C3QM77</accession>
<dbReference type="GO" id="GO:0005802">
    <property type="term" value="C:trans-Golgi network"/>
    <property type="evidence" value="ECO:0007669"/>
    <property type="project" value="TreeGrafter"/>
</dbReference>
<keyword evidence="4" id="KW-0333">Golgi apparatus</keyword>
<protein>
    <submittedName>
        <fullName evidence="10">Uncharacterized protein</fullName>
    </submittedName>
</protein>
<dbReference type="GO" id="GO:0005768">
    <property type="term" value="C:endosome"/>
    <property type="evidence" value="ECO:0007669"/>
    <property type="project" value="TreeGrafter"/>
</dbReference>
<dbReference type="PANTHER" id="PTHR14042:SF24">
    <property type="entry name" value="PROTEIN DOPEY-1 HOMOLOG"/>
    <property type="match status" value="1"/>
</dbReference>
<organism evidence="10 11">
    <name type="scientific">Tulasnella calospora MUT 4182</name>
    <dbReference type="NCBI Taxonomy" id="1051891"/>
    <lineage>
        <taxon>Eukaryota</taxon>
        <taxon>Fungi</taxon>
        <taxon>Dikarya</taxon>
        <taxon>Basidiomycota</taxon>
        <taxon>Agaricomycotina</taxon>
        <taxon>Agaricomycetes</taxon>
        <taxon>Cantharellales</taxon>
        <taxon>Tulasnellaceae</taxon>
        <taxon>Tulasnella</taxon>
    </lineage>
</organism>
<keyword evidence="5" id="KW-0472">Membrane</keyword>
<evidence type="ECO:0000256" key="6">
    <source>
        <dbReference type="ARBA" id="ARBA00046326"/>
    </source>
</evidence>
<comment type="subcellular location">
    <subcellularLocation>
        <location evidence="1">Golgi apparatus membrane</location>
        <topology evidence="1">Peripheral membrane protein</topology>
    </subcellularLocation>
</comment>
<evidence type="ECO:0000313" key="11">
    <source>
        <dbReference type="Proteomes" id="UP000054248"/>
    </source>
</evidence>
<dbReference type="Proteomes" id="UP000054248">
    <property type="component" value="Unassembled WGS sequence"/>
</dbReference>
<evidence type="ECO:0000256" key="1">
    <source>
        <dbReference type="ARBA" id="ARBA00004395"/>
    </source>
</evidence>
<dbReference type="Pfam" id="PF24597">
    <property type="entry name" value="TPR_DOP1_M"/>
    <property type="match status" value="1"/>
</dbReference>
<dbReference type="STRING" id="1051891.A0A0C3QM77"/>
<reference evidence="10 11" key="1">
    <citation type="submission" date="2014-04" db="EMBL/GenBank/DDBJ databases">
        <authorList>
            <consortium name="DOE Joint Genome Institute"/>
            <person name="Kuo A."/>
            <person name="Girlanda M."/>
            <person name="Perotto S."/>
            <person name="Kohler A."/>
            <person name="Nagy L.G."/>
            <person name="Floudas D."/>
            <person name="Copeland A."/>
            <person name="Barry K.W."/>
            <person name="Cichocki N."/>
            <person name="Veneault-Fourrey C."/>
            <person name="LaButti K."/>
            <person name="Lindquist E.A."/>
            <person name="Lipzen A."/>
            <person name="Lundell T."/>
            <person name="Morin E."/>
            <person name="Murat C."/>
            <person name="Sun H."/>
            <person name="Tunlid A."/>
            <person name="Henrissat B."/>
            <person name="Grigoriev I.V."/>
            <person name="Hibbett D.S."/>
            <person name="Martin F."/>
            <person name="Nordberg H.P."/>
            <person name="Cantor M.N."/>
            <person name="Hua S.X."/>
        </authorList>
    </citation>
    <scope>NUCLEOTIDE SEQUENCE [LARGE SCALE GENOMIC DNA]</scope>
    <source>
        <strain evidence="10 11">MUT 4182</strain>
    </source>
</reference>
<evidence type="ECO:0000313" key="10">
    <source>
        <dbReference type="EMBL" id="KIO27889.1"/>
    </source>
</evidence>
<dbReference type="OrthoDB" id="297643at2759"/>
<feature type="domain" description="DOP1 N-terminal" evidence="8">
    <location>
        <begin position="31"/>
        <end position="320"/>
    </location>
</feature>
<feature type="domain" description="DOP1-like middle TPR" evidence="9">
    <location>
        <begin position="329"/>
        <end position="510"/>
    </location>
</feature>
<dbReference type="GO" id="GO:0015031">
    <property type="term" value="P:protein transport"/>
    <property type="evidence" value="ECO:0007669"/>
    <property type="project" value="UniProtKB-KW"/>
</dbReference>
<dbReference type="InterPro" id="IPR016024">
    <property type="entry name" value="ARM-type_fold"/>
</dbReference>
<reference evidence="11" key="2">
    <citation type="submission" date="2015-01" db="EMBL/GenBank/DDBJ databases">
        <title>Evolutionary Origins and Diversification of the Mycorrhizal Mutualists.</title>
        <authorList>
            <consortium name="DOE Joint Genome Institute"/>
            <consortium name="Mycorrhizal Genomics Consortium"/>
            <person name="Kohler A."/>
            <person name="Kuo A."/>
            <person name="Nagy L.G."/>
            <person name="Floudas D."/>
            <person name="Copeland A."/>
            <person name="Barry K.W."/>
            <person name="Cichocki N."/>
            <person name="Veneault-Fourrey C."/>
            <person name="LaButti K."/>
            <person name="Lindquist E.A."/>
            <person name="Lipzen A."/>
            <person name="Lundell T."/>
            <person name="Morin E."/>
            <person name="Murat C."/>
            <person name="Riley R."/>
            <person name="Ohm R."/>
            <person name="Sun H."/>
            <person name="Tunlid A."/>
            <person name="Henrissat B."/>
            <person name="Grigoriev I.V."/>
            <person name="Hibbett D.S."/>
            <person name="Martin F."/>
        </authorList>
    </citation>
    <scope>NUCLEOTIDE SEQUENCE [LARGE SCALE GENOMIC DNA]</scope>
    <source>
        <strain evidence="11">MUT 4182</strain>
    </source>
</reference>
<keyword evidence="3" id="KW-0653">Protein transport</keyword>
<evidence type="ECO:0000256" key="3">
    <source>
        <dbReference type="ARBA" id="ARBA00022927"/>
    </source>
</evidence>
<dbReference type="GO" id="GO:0006895">
    <property type="term" value="P:Golgi to endosome transport"/>
    <property type="evidence" value="ECO:0007669"/>
    <property type="project" value="InterPro"/>
</dbReference>
<dbReference type="InterPro" id="IPR007249">
    <property type="entry name" value="DOP1_N"/>
</dbReference>
<name>A0A0C3QM77_9AGAM</name>
<feature type="compositionally biased region" description="Basic and acidic residues" evidence="7">
    <location>
        <begin position="969"/>
        <end position="978"/>
    </location>
</feature>
<feature type="region of interest" description="Disordered" evidence="7">
    <location>
        <begin position="969"/>
        <end position="994"/>
    </location>
</feature>
<proteinExistence type="inferred from homology"/>
<sequence>MAETSSRAGEFSRVATKVLDRVNASNALSGDPKFKKYTQQVDKCLATFDSIHEWADFIAFLTKLLKTLQSFMQFKEIPQKLWVGKRLAQCMNPALPTGVHQRALDVYSHIVAVIGPEGLKRDLQIWSPGLFPFLAYSATSVRPALLNIYDTHYLALKSGLHPITKAFILALLPGLEEENGEFFDKVMNILDKVSETVTQAFFLQNLWLVLLTAPAARGTALAYLSRRFPKLNDQADITPIIGRDVGLMIRAFAASLEDDDNLVRRGILELLTQSFKLDSPAFKQSHADDQQTLMKAASGVVLRKDLSLSRRLYSWLLGTAESSEEQIKYLRLNGLELLRNTLQAEMSATSSGVPDPRPYKTFISLLDKWEIGSPLTEVLIIDSVKAVQQHLKHEPLLSDGDLIMTANELYKVIEPIALWKPLFASCVAELLGEQTGTGALQIISFVLRVFKSHDEESLRVHLPLIFTALCDLLDIILAADSHRARSDSVVLEAIQLLGAILPHLSSGTLTRPLELRTDSESDASTQASPLIRAMTLYKVQTQKSLKSPHQNKATSIPLVVAFESLMRISLACVKDPAPGQVMFTNSRECLSGVLSILMELIGRLDDRHRVEGELAWAPIQWLIAMDDVLHENSTFEVVDKAISTFIAVSSSQFIKPRLVIDHRRAISKMVLVLLAFLRPQWVPYHVRAVQLIWSLEANTRHCHVEAVIAGSLLDHDSRPQLASFDAFGVLWRLTDDSLLPGFHFKTPMMIVLDSLRSNDPNHRRVGETWMRCCLKSYLRVLDPLLFDLVDPDIIRAPTVTTFNGRDTRGYTYQRPIDERRLHHVLEILLSVVKFGGQGFSRVVRTTALQNSPNSSLPGRAKEASVAHDGSMYMDVLIEVLLRFVLSEPKQIGVSSVPIANLQVQSSALDFLQAVVTKGDVDPLTLDNVEAAIIGKLFVSVHSERLELQNKLLHVLHSVIVASPGADPTKFEHGSRFDRTQTGGTLPGEAADQSLNSPISSKVNPLLVQTLIDGISKATNRSVLQHWVDFILMTIPRFQQSATNFIFPLSDSICRQLRAGLEDLVRTYTDSLATANTRSFTTDSDLIALFNALERLVLLGLTKPEGGFTEDDAASVQEKSAVESSGLLGLVSNVFSSDSASVQEEHLVVRAKALVKTCRYLTSITDTVAKLLLPG</sequence>
<dbReference type="GO" id="GO:0000139">
    <property type="term" value="C:Golgi membrane"/>
    <property type="evidence" value="ECO:0007669"/>
    <property type="project" value="UniProtKB-SubCell"/>
</dbReference>
<comment type="similarity">
    <text evidence="6">Belongs to the DOP1 family.</text>
</comment>
<evidence type="ECO:0000256" key="2">
    <source>
        <dbReference type="ARBA" id="ARBA00022448"/>
    </source>
</evidence>
<keyword evidence="11" id="KW-1185">Reference proteome</keyword>
<evidence type="ECO:0000259" key="8">
    <source>
        <dbReference type="Pfam" id="PF04118"/>
    </source>
</evidence>
<dbReference type="InterPro" id="IPR056458">
    <property type="entry name" value="TPR_DOP1_M"/>
</dbReference>